<accession>A0ABW5IKI5</accession>
<evidence type="ECO:0000256" key="2">
    <source>
        <dbReference type="SAM" id="SignalP"/>
    </source>
</evidence>
<sequence>MKMQSKFKTIGLALFISMFGFGCSQEVQDETNEVVDETQAELNEANVEANREYDEFSAWVTTNAERAETVTADEFREMRTEYNRREAELERESANWDVETRREWEETKADWARFEERVQQRLGNVEDVDVDVDIERENQ</sequence>
<feature type="coiled-coil region" evidence="1">
    <location>
        <begin position="28"/>
        <end position="95"/>
    </location>
</feature>
<proteinExistence type="predicted"/>
<dbReference type="EMBL" id="JBHULU010000010">
    <property type="protein sequence ID" value="MFD2513651.1"/>
    <property type="molecule type" value="Genomic_DNA"/>
</dbReference>
<feature type="signal peptide" evidence="2">
    <location>
        <begin position="1"/>
        <end position="24"/>
    </location>
</feature>
<organism evidence="3 4">
    <name type="scientific">Pontibacter locisalis</name>
    <dbReference type="NCBI Taxonomy" id="1719035"/>
    <lineage>
        <taxon>Bacteria</taxon>
        <taxon>Pseudomonadati</taxon>
        <taxon>Bacteroidota</taxon>
        <taxon>Cytophagia</taxon>
        <taxon>Cytophagales</taxon>
        <taxon>Hymenobacteraceae</taxon>
        <taxon>Pontibacter</taxon>
    </lineage>
</organism>
<dbReference type="RefSeq" id="WP_377504622.1">
    <property type="nucleotide sequence ID" value="NZ_JBHULU010000010.1"/>
</dbReference>
<evidence type="ECO:0000313" key="4">
    <source>
        <dbReference type="Proteomes" id="UP001597544"/>
    </source>
</evidence>
<keyword evidence="4" id="KW-1185">Reference proteome</keyword>
<dbReference type="Proteomes" id="UP001597544">
    <property type="component" value="Unassembled WGS sequence"/>
</dbReference>
<keyword evidence="2" id="KW-0732">Signal</keyword>
<evidence type="ECO:0000313" key="3">
    <source>
        <dbReference type="EMBL" id="MFD2513651.1"/>
    </source>
</evidence>
<comment type="caution">
    <text evidence="3">The sequence shown here is derived from an EMBL/GenBank/DDBJ whole genome shotgun (WGS) entry which is preliminary data.</text>
</comment>
<dbReference type="PROSITE" id="PS51257">
    <property type="entry name" value="PROKAR_LIPOPROTEIN"/>
    <property type="match status" value="1"/>
</dbReference>
<gene>
    <name evidence="3" type="ORF">ACFSRY_07215</name>
</gene>
<name>A0ABW5IKI5_9BACT</name>
<reference evidence="4" key="1">
    <citation type="journal article" date="2019" name="Int. J. Syst. Evol. Microbiol.">
        <title>The Global Catalogue of Microorganisms (GCM) 10K type strain sequencing project: providing services to taxonomists for standard genome sequencing and annotation.</title>
        <authorList>
            <consortium name="The Broad Institute Genomics Platform"/>
            <consortium name="The Broad Institute Genome Sequencing Center for Infectious Disease"/>
            <person name="Wu L."/>
            <person name="Ma J."/>
        </authorList>
    </citation>
    <scope>NUCLEOTIDE SEQUENCE [LARGE SCALE GENOMIC DNA]</scope>
    <source>
        <strain evidence="4">KCTC 42498</strain>
    </source>
</reference>
<protein>
    <submittedName>
        <fullName evidence="3">Uncharacterized protein</fullName>
    </submittedName>
</protein>
<feature type="chain" id="PRO_5046676403" evidence="2">
    <location>
        <begin position="25"/>
        <end position="139"/>
    </location>
</feature>
<keyword evidence="1" id="KW-0175">Coiled coil</keyword>
<evidence type="ECO:0000256" key="1">
    <source>
        <dbReference type="SAM" id="Coils"/>
    </source>
</evidence>